<feature type="transmembrane region" description="Helical" evidence="16">
    <location>
        <begin position="79"/>
        <end position="97"/>
    </location>
</feature>
<evidence type="ECO:0000256" key="6">
    <source>
        <dbReference type="ARBA" id="ARBA00022692"/>
    </source>
</evidence>
<evidence type="ECO:0000256" key="7">
    <source>
        <dbReference type="ARBA" id="ARBA00022906"/>
    </source>
</evidence>
<keyword evidence="3" id="KW-0813">Transport</keyword>
<dbReference type="FunFam" id="1.20.1510.10:FF:000001">
    <property type="entry name" value="Ferrous-iron efflux pump FieF"/>
    <property type="match status" value="1"/>
</dbReference>
<evidence type="ECO:0000256" key="8">
    <source>
        <dbReference type="ARBA" id="ARBA00022989"/>
    </source>
</evidence>
<dbReference type="InterPro" id="IPR027469">
    <property type="entry name" value="Cation_efflux_TMD_sf"/>
</dbReference>
<keyword evidence="9 16" id="KW-0472">Membrane</keyword>
<comment type="catalytic activity">
    <reaction evidence="11">
        <text>Zn(2+)(in) + H(+)(out) = Zn(2+)(out) + H(+)(in)</text>
        <dbReference type="Rhea" id="RHEA:28839"/>
        <dbReference type="ChEBI" id="CHEBI:15378"/>
        <dbReference type="ChEBI" id="CHEBI:29105"/>
    </reaction>
</comment>
<evidence type="ECO:0000256" key="11">
    <source>
        <dbReference type="ARBA" id="ARBA00047695"/>
    </source>
</evidence>
<dbReference type="GO" id="GO:0005886">
    <property type="term" value="C:plasma membrane"/>
    <property type="evidence" value="ECO:0007669"/>
    <property type="project" value="UniProtKB-SubCell"/>
</dbReference>
<evidence type="ECO:0000313" key="20">
    <source>
        <dbReference type="Proteomes" id="UP000027341"/>
    </source>
</evidence>
<dbReference type="EMBL" id="JMIU01000001">
    <property type="protein sequence ID" value="KDN95816.1"/>
    <property type="molecule type" value="Genomic_DNA"/>
</dbReference>
<evidence type="ECO:0000256" key="3">
    <source>
        <dbReference type="ARBA" id="ARBA00022448"/>
    </source>
</evidence>
<comment type="caution">
    <text evidence="19">The sequence shown here is derived from an EMBL/GenBank/DDBJ whole genome shotgun (WGS) entry which is preliminary data.</text>
</comment>
<proteinExistence type="inferred from homology"/>
<keyword evidence="7" id="KW-0406">Ion transport</keyword>
<dbReference type="InterPro" id="IPR050291">
    <property type="entry name" value="CDF_Transporter"/>
</dbReference>
<dbReference type="Gene3D" id="1.20.1510.10">
    <property type="entry name" value="Cation efflux protein transmembrane domain"/>
    <property type="match status" value="1"/>
</dbReference>
<evidence type="ECO:0000256" key="12">
    <source>
        <dbReference type="ARBA" id="ARBA00050984"/>
    </source>
</evidence>
<dbReference type="GO" id="GO:0006882">
    <property type="term" value="P:intracellular zinc ion homeostasis"/>
    <property type="evidence" value="ECO:0007669"/>
    <property type="project" value="TreeGrafter"/>
</dbReference>
<dbReference type="GO" id="GO:0015341">
    <property type="term" value="F:zinc efflux antiporter activity"/>
    <property type="evidence" value="ECO:0007669"/>
    <property type="project" value="TreeGrafter"/>
</dbReference>
<dbReference type="InterPro" id="IPR036837">
    <property type="entry name" value="Cation_efflux_CTD_sf"/>
</dbReference>
<dbReference type="InterPro" id="IPR027470">
    <property type="entry name" value="Cation_efflux_CTD"/>
</dbReference>
<evidence type="ECO:0000256" key="9">
    <source>
        <dbReference type="ARBA" id="ARBA00023136"/>
    </source>
</evidence>
<keyword evidence="4" id="KW-1003">Cell membrane</keyword>
<dbReference type="Pfam" id="PF01545">
    <property type="entry name" value="Cation_efflux"/>
    <property type="match status" value="1"/>
</dbReference>
<keyword evidence="5" id="KW-0410">Iron transport</keyword>
<protein>
    <recommendedName>
        <fullName evidence="14">Cation-efflux pump FieF</fullName>
    </recommendedName>
</protein>
<feature type="compositionally biased region" description="Polar residues" evidence="15">
    <location>
        <begin position="306"/>
        <end position="322"/>
    </location>
</feature>
<evidence type="ECO:0000259" key="18">
    <source>
        <dbReference type="Pfam" id="PF16916"/>
    </source>
</evidence>
<accession>A0A066ZZN2</accession>
<feature type="transmembrane region" description="Helical" evidence="16">
    <location>
        <begin position="149"/>
        <end position="171"/>
    </location>
</feature>
<evidence type="ECO:0000256" key="10">
    <source>
        <dbReference type="ARBA" id="ARBA00035584"/>
    </source>
</evidence>
<evidence type="ECO:0000256" key="4">
    <source>
        <dbReference type="ARBA" id="ARBA00022475"/>
    </source>
</evidence>
<comment type="catalytic activity">
    <reaction evidence="12">
        <text>Cd(2+)(in) + H(+)(out) = Cd(2+)(out) + H(+)(in)</text>
        <dbReference type="Rhea" id="RHEA:28739"/>
        <dbReference type="ChEBI" id="CHEBI:15378"/>
        <dbReference type="ChEBI" id="CHEBI:48775"/>
    </reaction>
</comment>
<evidence type="ECO:0000256" key="15">
    <source>
        <dbReference type="SAM" id="MobiDB-lite"/>
    </source>
</evidence>
<dbReference type="NCBIfam" id="TIGR01297">
    <property type="entry name" value="CDF"/>
    <property type="match status" value="1"/>
</dbReference>
<feature type="transmembrane region" description="Helical" evidence="16">
    <location>
        <begin position="117"/>
        <end position="137"/>
    </location>
</feature>
<dbReference type="GO" id="GO:0015086">
    <property type="term" value="F:cadmium ion transmembrane transporter activity"/>
    <property type="evidence" value="ECO:0007669"/>
    <property type="project" value="TreeGrafter"/>
</dbReference>
<organism evidence="19 20">
    <name type="scientific">Hydrogenovibrio marinus</name>
    <dbReference type="NCBI Taxonomy" id="28885"/>
    <lineage>
        <taxon>Bacteria</taxon>
        <taxon>Pseudomonadati</taxon>
        <taxon>Pseudomonadota</taxon>
        <taxon>Gammaproteobacteria</taxon>
        <taxon>Thiotrichales</taxon>
        <taxon>Piscirickettsiaceae</taxon>
        <taxon>Hydrogenovibrio</taxon>
    </lineage>
</organism>
<evidence type="ECO:0000256" key="5">
    <source>
        <dbReference type="ARBA" id="ARBA00022496"/>
    </source>
</evidence>
<keyword evidence="20" id="KW-1185">Reference proteome</keyword>
<comment type="catalytic activity">
    <reaction evidence="10">
        <text>Fe(2+)(in) + H(+)(out) = Fe(2+)(out) + H(+)(in)</text>
        <dbReference type="Rhea" id="RHEA:29439"/>
        <dbReference type="ChEBI" id="CHEBI:15378"/>
        <dbReference type="ChEBI" id="CHEBI:29033"/>
    </reaction>
</comment>
<sequence>MKEYRLVRIATYASVSVAVFLLVIKALAWVETGSVGILASLLDSAVDIVASLMILFAVRLAQEPADHEHRFGHGKAEPLAALAQSVFIAGSALYLVIHALQRLIDPVEVQDPQFGAWAMLLSLLMTTLLVMFQKYVVRKTNSTAIEADALHYFSDWIANLAVLLGLLLSVYGWIDSTLGLLIGAWIGWQAIVLAKQSGNQLLDHELPEEIRNQIRDIVLAHEDVEGFNDLRTYRSGPTIFIQLDLELDDHLSLVDAHHITEEVTRSLVEAFENADVLIHQEPVSIRDDPEHHQWEMENREDFVSELDSQAESQTEEQSGAKA</sequence>
<dbReference type="Proteomes" id="UP000027341">
    <property type="component" value="Unassembled WGS sequence"/>
</dbReference>
<comment type="subcellular location">
    <subcellularLocation>
        <location evidence="1">Cell membrane</location>
        <topology evidence="1">Multi-pass membrane protein</topology>
    </subcellularLocation>
</comment>
<evidence type="ECO:0000256" key="14">
    <source>
        <dbReference type="ARBA" id="ARBA00072262"/>
    </source>
</evidence>
<dbReference type="PANTHER" id="PTHR43840">
    <property type="entry name" value="MITOCHONDRIAL METAL TRANSPORTER 1-RELATED"/>
    <property type="match status" value="1"/>
</dbReference>
<evidence type="ECO:0000313" key="19">
    <source>
        <dbReference type="EMBL" id="KDN95816.1"/>
    </source>
</evidence>
<comment type="similarity">
    <text evidence="2">Belongs to the cation diffusion facilitator (CDF) transporter (TC 2.A.4) family. FieF subfamily.</text>
</comment>
<dbReference type="SUPFAM" id="SSF161111">
    <property type="entry name" value="Cation efflux protein transmembrane domain-like"/>
    <property type="match status" value="1"/>
</dbReference>
<evidence type="ECO:0000259" key="17">
    <source>
        <dbReference type="Pfam" id="PF01545"/>
    </source>
</evidence>
<evidence type="ECO:0000256" key="13">
    <source>
        <dbReference type="ARBA" id="ARBA00062926"/>
    </source>
</evidence>
<evidence type="ECO:0000256" key="1">
    <source>
        <dbReference type="ARBA" id="ARBA00004651"/>
    </source>
</evidence>
<gene>
    <name evidence="19" type="primary">fieF</name>
    <name evidence="19" type="ORF">EI16_05845</name>
</gene>
<dbReference type="GO" id="GO:0015093">
    <property type="term" value="F:ferrous iron transmembrane transporter activity"/>
    <property type="evidence" value="ECO:0007669"/>
    <property type="project" value="TreeGrafter"/>
</dbReference>
<keyword evidence="7" id="KW-0864">Zinc transport</keyword>
<dbReference type="InterPro" id="IPR058533">
    <property type="entry name" value="Cation_efflux_TM"/>
</dbReference>
<feature type="transmembrane region" description="Helical" evidence="16">
    <location>
        <begin position="12"/>
        <end position="30"/>
    </location>
</feature>
<evidence type="ECO:0000256" key="16">
    <source>
        <dbReference type="SAM" id="Phobius"/>
    </source>
</evidence>
<dbReference type="SUPFAM" id="SSF160240">
    <property type="entry name" value="Cation efflux protein cytoplasmic domain-like"/>
    <property type="match status" value="1"/>
</dbReference>
<dbReference type="Gene3D" id="3.30.70.1350">
    <property type="entry name" value="Cation efflux protein, cytoplasmic domain"/>
    <property type="match status" value="1"/>
</dbReference>
<dbReference type="PANTHER" id="PTHR43840:SF41">
    <property type="entry name" value="CATION-EFFLUX PUMP FIEF"/>
    <property type="match status" value="1"/>
</dbReference>
<dbReference type="STRING" id="28885.EI16_05845"/>
<dbReference type="Pfam" id="PF16916">
    <property type="entry name" value="ZT_dimer"/>
    <property type="match status" value="1"/>
</dbReference>
<keyword evidence="5" id="KW-0408">Iron</keyword>
<reference evidence="19 20" key="1">
    <citation type="submission" date="2014-04" db="EMBL/GenBank/DDBJ databases">
        <title>Draft genome sequence of Hydrogenovibrio marinus MH-110, a model organism for aerobic H2 metabolism.</title>
        <authorList>
            <person name="Cha H.J."/>
            <person name="Jo B.H."/>
            <person name="Hwang B.H."/>
        </authorList>
    </citation>
    <scope>NUCLEOTIDE SEQUENCE [LARGE SCALE GENOMIC DNA]</scope>
    <source>
        <strain evidence="19 20">MH-110</strain>
    </source>
</reference>
<feature type="domain" description="Cation efflux protein cytoplasmic" evidence="18">
    <location>
        <begin position="206"/>
        <end position="282"/>
    </location>
</feature>
<name>A0A066ZZN2_HYDMR</name>
<dbReference type="InterPro" id="IPR002524">
    <property type="entry name" value="Cation_efflux"/>
</dbReference>
<keyword evidence="7" id="KW-0862">Zinc</keyword>
<keyword evidence="8 16" id="KW-1133">Transmembrane helix</keyword>
<dbReference type="FunFam" id="3.30.70.1350:FF:000002">
    <property type="entry name" value="Ferrous-iron efflux pump FieF"/>
    <property type="match status" value="1"/>
</dbReference>
<feature type="transmembrane region" description="Helical" evidence="16">
    <location>
        <begin position="36"/>
        <end position="58"/>
    </location>
</feature>
<dbReference type="AlphaFoldDB" id="A0A066ZZN2"/>
<feature type="region of interest" description="Disordered" evidence="15">
    <location>
        <begin position="302"/>
        <end position="322"/>
    </location>
</feature>
<evidence type="ECO:0000256" key="2">
    <source>
        <dbReference type="ARBA" id="ARBA00010212"/>
    </source>
</evidence>
<feature type="domain" description="Cation efflux protein transmembrane" evidence="17">
    <location>
        <begin position="13"/>
        <end position="202"/>
    </location>
</feature>
<comment type="subunit">
    <text evidence="13">Homodimer. The subunits are held together in a parallel orientation through zinc binding at the interface of the cytoplasmic domains.</text>
</comment>
<keyword evidence="6 16" id="KW-0812">Transmembrane</keyword>